<dbReference type="SMART" id="SM00347">
    <property type="entry name" value="HTH_MARR"/>
    <property type="match status" value="1"/>
</dbReference>
<evidence type="ECO:0000256" key="3">
    <source>
        <dbReference type="ARBA" id="ARBA00023163"/>
    </source>
</evidence>
<evidence type="ECO:0000259" key="4">
    <source>
        <dbReference type="PROSITE" id="PS50995"/>
    </source>
</evidence>
<dbReference type="Pfam" id="PF12802">
    <property type="entry name" value="MarR_2"/>
    <property type="match status" value="1"/>
</dbReference>
<keyword evidence="6" id="KW-1185">Reference proteome</keyword>
<feature type="domain" description="HTH marR-type" evidence="4">
    <location>
        <begin position="1"/>
        <end position="138"/>
    </location>
</feature>
<dbReference type="PANTHER" id="PTHR33164:SF43">
    <property type="entry name" value="HTH-TYPE TRANSCRIPTIONAL REPRESSOR YETL"/>
    <property type="match status" value="1"/>
</dbReference>
<evidence type="ECO:0000313" key="6">
    <source>
        <dbReference type="Proteomes" id="UP000190989"/>
    </source>
</evidence>
<dbReference type="Gene3D" id="1.10.10.10">
    <property type="entry name" value="Winged helix-like DNA-binding domain superfamily/Winged helix DNA-binding domain"/>
    <property type="match status" value="1"/>
</dbReference>
<dbReference type="InterPro" id="IPR039422">
    <property type="entry name" value="MarR/SlyA-like"/>
</dbReference>
<dbReference type="STRING" id="428990.SAMN06295987_10918"/>
<dbReference type="InterPro" id="IPR000835">
    <property type="entry name" value="HTH_MarR-typ"/>
</dbReference>
<gene>
    <name evidence="5" type="ORF">SAMN06295987_10918</name>
</gene>
<sequence length="138" mass="15449">MSKSSSSSLNDADYVALASFRHEIRKFLAFSEARAGDVGLTPQQHQALLAIRAAQPEQATVGYVADRLILKPHSASGLLDRLEMLGLIMRQVAQDDRRRSLLLLTDKARDLLHALSTAHRDEIRRLRPMLTDIFEMLG</sequence>
<keyword evidence="2" id="KW-0238">DNA-binding</keyword>
<dbReference type="PANTHER" id="PTHR33164">
    <property type="entry name" value="TRANSCRIPTIONAL REGULATOR, MARR FAMILY"/>
    <property type="match status" value="1"/>
</dbReference>
<evidence type="ECO:0000313" key="5">
    <source>
        <dbReference type="EMBL" id="SLK08875.1"/>
    </source>
</evidence>
<dbReference type="GO" id="GO:0006950">
    <property type="term" value="P:response to stress"/>
    <property type="evidence" value="ECO:0007669"/>
    <property type="project" value="TreeGrafter"/>
</dbReference>
<proteinExistence type="predicted"/>
<dbReference type="AlphaFoldDB" id="A0A1U6ILF6"/>
<reference evidence="6" key="1">
    <citation type="submission" date="2017-02" db="EMBL/GenBank/DDBJ databases">
        <authorList>
            <person name="Varghese N."/>
            <person name="Submissions S."/>
        </authorList>
    </citation>
    <scope>NUCLEOTIDE SEQUENCE [LARGE SCALE GENOMIC DNA]</scope>
    <source>
        <strain evidence="6">SM117</strain>
    </source>
</reference>
<dbReference type="Proteomes" id="UP000190989">
    <property type="component" value="Unassembled WGS sequence"/>
</dbReference>
<evidence type="ECO:0000256" key="1">
    <source>
        <dbReference type="ARBA" id="ARBA00023015"/>
    </source>
</evidence>
<dbReference type="GO" id="GO:0003677">
    <property type="term" value="F:DNA binding"/>
    <property type="evidence" value="ECO:0007669"/>
    <property type="project" value="UniProtKB-KW"/>
</dbReference>
<dbReference type="PROSITE" id="PS50995">
    <property type="entry name" value="HTH_MARR_2"/>
    <property type="match status" value="1"/>
</dbReference>
<evidence type="ECO:0000256" key="2">
    <source>
        <dbReference type="ARBA" id="ARBA00023125"/>
    </source>
</evidence>
<keyword evidence="1" id="KW-0805">Transcription regulation</keyword>
<protein>
    <submittedName>
        <fullName evidence="5">MarR family protein</fullName>
    </submittedName>
</protein>
<dbReference type="InterPro" id="IPR036388">
    <property type="entry name" value="WH-like_DNA-bd_sf"/>
</dbReference>
<dbReference type="InterPro" id="IPR023187">
    <property type="entry name" value="Tscrpt_reg_MarR-type_CS"/>
</dbReference>
<dbReference type="GO" id="GO:0003700">
    <property type="term" value="F:DNA-binding transcription factor activity"/>
    <property type="evidence" value="ECO:0007669"/>
    <property type="project" value="InterPro"/>
</dbReference>
<dbReference type="InterPro" id="IPR036390">
    <property type="entry name" value="WH_DNA-bd_sf"/>
</dbReference>
<accession>A0A1U6ILF6</accession>
<organism evidence="5 6">
    <name type="scientific">Novosphingobium mathurense</name>
    <dbReference type="NCBI Taxonomy" id="428990"/>
    <lineage>
        <taxon>Bacteria</taxon>
        <taxon>Pseudomonadati</taxon>
        <taxon>Pseudomonadota</taxon>
        <taxon>Alphaproteobacteria</taxon>
        <taxon>Sphingomonadales</taxon>
        <taxon>Sphingomonadaceae</taxon>
        <taxon>Novosphingobium</taxon>
    </lineage>
</organism>
<keyword evidence="3" id="KW-0804">Transcription</keyword>
<dbReference type="SUPFAM" id="SSF46785">
    <property type="entry name" value="Winged helix' DNA-binding domain"/>
    <property type="match status" value="1"/>
</dbReference>
<dbReference type="EMBL" id="FVZE01000009">
    <property type="protein sequence ID" value="SLK08875.1"/>
    <property type="molecule type" value="Genomic_DNA"/>
</dbReference>
<dbReference type="RefSeq" id="WP_079731599.1">
    <property type="nucleotide sequence ID" value="NZ_FVZE01000009.1"/>
</dbReference>
<name>A0A1U6ILF6_9SPHN</name>
<dbReference type="PROSITE" id="PS01117">
    <property type="entry name" value="HTH_MARR_1"/>
    <property type="match status" value="1"/>
</dbReference>